<dbReference type="AlphaFoldDB" id="A0A1F6EGI2"/>
<accession>A0A1F6EGI2</accession>
<evidence type="ECO:0000313" key="2">
    <source>
        <dbReference type="Proteomes" id="UP000177306"/>
    </source>
</evidence>
<protein>
    <recommendedName>
        <fullName evidence="3">NadR/Ttd14 AAA domain-containing protein</fullName>
    </recommendedName>
</protein>
<comment type="caution">
    <text evidence="1">The sequence shown here is derived from an EMBL/GenBank/DDBJ whole genome shotgun (WGS) entry which is preliminary data.</text>
</comment>
<evidence type="ECO:0008006" key="3">
    <source>
        <dbReference type="Google" id="ProtNLM"/>
    </source>
</evidence>
<sequence length="205" mass="23633">MTPIGNLEPTLSFLSQSKVLLIEGVSGVGKTSFRKYLQRELAVHGKHTFVFAEEELLFSWKHVAISGIEELRFSFYEKLLAEVEQELEKHDDIIFVLERFHVSAKVISWYWDAKLEEHYVQISKRLAKISAHLCILTLTDEQFAVRHGHPDRGAQWADYLEKKKVQFGVTDLNARVRKEQVLFIELAKTSAIPHTIIPAFSFPLI</sequence>
<reference evidence="1 2" key="1">
    <citation type="journal article" date="2016" name="Nat. Commun.">
        <title>Thousands of microbial genomes shed light on interconnected biogeochemical processes in an aquifer system.</title>
        <authorList>
            <person name="Anantharaman K."/>
            <person name="Brown C.T."/>
            <person name="Hug L.A."/>
            <person name="Sharon I."/>
            <person name="Castelle C.J."/>
            <person name="Probst A.J."/>
            <person name="Thomas B.C."/>
            <person name="Singh A."/>
            <person name="Wilkins M.J."/>
            <person name="Karaoz U."/>
            <person name="Brodie E.L."/>
            <person name="Williams K.H."/>
            <person name="Hubbard S.S."/>
            <person name="Banfield J.F."/>
        </authorList>
    </citation>
    <scope>NUCLEOTIDE SEQUENCE [LARGE SCALE GENOMIC DNA]</scope>
</reference>
<evidence type="ECO:0000313" key="1">
    <source>
        <dbReference type="EMBL" id="OGG72761.1"/>
    </source>
</evidence>
<proteinExistence type="predicted"/>
<name>A0A1F6EGI2_9BACT</name>
<dbReference type="EMBL" id="MFLY01000033">
    <property type="protein sequence ID" value="OGG72761.1"/>
    <property type="molecule type" value="Genomic_DNA"/>
</dbReference>
<dbReference type="SUPFAM" id="SSF52540">
    <property type="entry name" value="P-loop containing nucleoside triphosphate hydrolases"/>
    <property type="match status" value="1"/>
</dbReference>
<organism evidence="1 2">
    <name type="scientific">Candidatus Kaiserbacteria bacterium RIFCSPLOWO2_01_FULL_53_17</name>
    <dbReference type="NCBI Taxonomy" id="1798511"/>
    <lineage>
        <taxon>Bacteria</taxon>
        <taxon>Candidatus Kaiseribacteriota</taxon>
    </lineage>
</organism>
<dbReference type="Proteomes" id="UP000177306">
    <property type="component" value="Unassembled WGS sequence"/>
</dbReference>
<dbReference type="Pfam" id="PF13238">
    <property type="entry name" value="AAA_18"/>
    <property type="match status" value="1"/>
</dbReference>
<gene>
    <name evidence="1" type="ORF">A3A38_03060</name>
</gene>
<dbReference type="InterPro" id="IPR027417">
    <property type="entry name" value="P-loop_NTPase"/>
</dbReference>
<dbReference type="Gene3D" id="3.40.50.300">
    <property type="entry name" value="P-loop containing nucleotide triphosphate hydrolases"/>
    <property type="match status" value="1"/>
</dbReference>